<protein>
    <submittedName>
        <fullName evidence="4">FAD/NAD(P)-binding oxidoreductase</fullName>
    </submittedName>
</protein>
<feature type="domain" description="FAD/NAD(P)-binding" evidence="2">
    <location>
        <begin position="6"/>
        <end position="321"/>
    </location>
</feature>
<keyword evidence="5" id="KW-1185">Reference proteome</keyword>
<dbReference type="Gene3D" id="1.10.10.1100">
    <property type="entry name" value="BFD-like [2Fe-2S]-binding domain"/>
    <property type="match status" value="1"/>
</dbReference>
<dbReference type="Pfam" id="PF17806">
    <property type="entry name" value="SO_alpha_A3"/>
    <property type="match status" value="1"/>
</dbReference>
<reference evidence="5" key="1">
    <citation type="submission" date="2016-11" db="EMBL/GenBank/DDBJ databases">
        <title>Halolamina sediminis sp. nov., an extremely halophilic archaeon isolated from solar salt.</title>
        <authorList>
            <person name="Koh H.-W."/>
            <person name="Rani S."/>
            <person name="Park S.-J."/>
        </authorList>
    </citation>
    <scope>NUCLEOTIDE SEQUENCE [LARGE SCALE GENOMIC DNA]</scope>
    <source>
        <strain evidence="5">Hb3</strain>
    </source>
</reference>
<dbReference type="InterPro" id="IPR036188">
    <property type="entry name" value="FAD/NAD-bd_sf"/>
</dbReference>
<evidence type="ECO:0000313" key="5">
    <source>
        <dbReference type="Proteomes" id="UP000181985"/>
    </source>
</evidence>
<dbReference type="GO" id="GO:0016491">
    <property type="term" value="F:oxidoreductase activity"/>
    <property type="evidence" value="ECO:0007669"/>
    <property type="project" value="UniProtKB-KW"/>
</dbReference>
<dbReference type="Proteomes" id="UP000181985">
    <property type="component" value="Chromosome"/>
</dbReference>
<dbReference type="KEGG" id="hsi:BOX17_09300"/>
<dbReference type="InterPro" id="IPR041117">
    <property type="entry name" value="SoxA_A3"/>
</dbReference>
<dbReference type="OrthoDB" id="9801699at2"/>
<dbReference type="InterPro" id="IPR041854">
    <property type="entry name" value="BFD-like_2Fe2S-bd_dom_sf"/>
</dbReference>
<dbReference type="CDD" id="cd19946">
    <property type="entry name" value="GlpA-like_Fer2_BFD-like"/>
    <property type="match status" value="1"/>
</dbReference>
<dbReference type="SUPFAM" id="SSF51905">
    <property type="entry name" value="FAD/NAD(P)-binding domain"/>
    <property type="match status" value="1"/>
</dbReference>
<sequence length="469" mass="50776">MATPDYDLIIIGAGPAGMAAAAEAGRQGLRCALLDEQEEAGGQIYRAIGRTPLEDERILGEDYYHGRDLLHAFEDAGTDYWPGTTVWGVEDDLSLDVSREGRSQRLRTRRLLVATGAQERPVPFPGWTLPGVMTGGAAQTLLKSSAMVPPGPIVLAGSGPLLLLIAAQLARAGVTVEALLDTTPRGNWRRAARHLAGALRNPRLLAKGLGLLREIHRAGIPHLKGVDDLEALSRDGERMTHLRYRQAGRSQERECRTLLVHQGVVPNVQLTRALELAHDWDETQQCWRPRLDAWGETSRPGVFVAGDSGGIAGAQAAEEAGRLAALAIAEQLGHLEAEARDRLASPLRTRLAPQLAIRPFLDVLYQPARRYLVPEDDTIVCRCEEVTAGELRRIADAGCRGPNQAKAFCRAGMGPCQGRLCGLTVSQVIADQCSETVDAVGYYHIRPPIKPLSLGELASLSEPDTLTRN</sequence>
<gene>
    <name evidence="4" type="ORF">BOX17_09300</name>
</gene>
<dbReference type="AlphaFoldDB" id="A0A1J0VGG7"/>
<organism evidence="4 5">
    <name type="scientific">Halomonas aestuarii</name>
    <dbReference type="NCBI Taxonomy" id="1897729"/>
    <lineage>
        <taxon>Bacteria</taxon>
        <taxon>Pseudomonadati</taxon>
        <taxon>Pseudomonadota</taxon>
        <taxon>Gammaproteobacteria</taxon>
        <taxon>Oceanospirillales</taxon>
        <taxon>Halomonadaceae</taxon>
        <taxon>Halomonas</taxon>
    </lineage>
</organism>
<dbReference type="InterPro" id="IPR017224">
    <property type="entry name" value="Opine_Oxase_asu/HCN_bsu"/>
</dbReference>
<dbReference type="PRINTS" id="PR00368">
    <property type="entry name" value="FADPNR"/>
</dbReference>
<evidence type="ECO:0000259" key="2">
    <source>
        <dbReference type="Pfam" id="PF07992"/>
    </source>
</evidence>
<evidence type="ECO:0000313" key="4">
    <source>
        <dbReference type="EMBL" id="APE31132.1"/>
    </source>
</evidence>
<dbReference type="Gene3D" id="3.50.50.60">
    <property type="entry name" value="FAD/NAD(P)-binding domain"/>
    <property type="match status" value="2"/>
</dbReference>
<dbReference type="InterPro" id="IPR051691">
    <property type="entry name" value="Metab_Enz_Cyan_OpOx_G3PDH"/>
</dbReference>
<name>A0A1J0VGG7_9GAMM</name>
<dbReference type="RefSeq" id="WP_071943946.1">
    <property type="nucleotide sequence ID" value="NZ_CP018139.1"/>
</dbReference>
<evidence type="ECO:0000256" key="1">
    <source>
        <dbReference type="ARBA" id="ARBA00023002"/>
    </source>
</evidence>
<accession>A0A1J0VGG7</accession>
<dbReference type="InterPro" id="IPR023753">
    <property type="entry name" value="FAD/NAD-binding_dom"/>
</dbReference>
<dbReference type="PIRSF" id="PIRSF037495">
    <property type="entry name" value="Opine_OX_OoxA/HcnB"/>
    <property type="match status" value="1"/>
</dbReference>
<dbReference type="EMBL" id="CP018139">
    <property type="protein sequence ID" value="APE31132.1"/>
    <property type="molecule type" value="Genomic_DNA"/>
</dbReference>
<feature type="domain" description="SoxA A3" evidence="3">
    <location>
        <begin position="380"/>
        <end position="458"/>
    </location>
</feature>
<dbReference type="PRINTS" id="PR00469">
    <property type="entry name" value="PNDRDTASEII"/>
</dbReference>
<dbReference type="PANTHER" id="PTHR42949:SF3">
    <property type="entry name" value="ANAEROBIC GLYCEROL-3-PHOSPHATE DEHYDROGENASE SUBUNIT B"/>
    <property type="match status" value="1"/>
</dbReference>
<proteinExistence type="predicted"/>
<dbReference type="Pfam" id="PF07992">
    <property type="entry name" value="Pyr_redox_2"/>
    <property type="match status" value="1"/>
</dbReference>
<keyword evidence="1" id="KW-0560">Oxidoreductase</keyword>
<dbReference type="PANTHER" id="PTHR42949">
    <property type="entry name" value="ANAEROBIC GLYCEROL-3-PHOSPHATE DEHYDROGENASE SUBUNIT B"/>
    <property type="match status" value="1"/>
</dbReference>
<evidence type="ECO:0000259" key="3">
    <source>
        <dbReference type="Pfam" id="PF17806"/>
    </source>
</evidence>